<sequence length="81" mass="8256">MNGDTAMPSRAACTAGAAMTGIGRRASSRWTANMPATRPGVAAQPTPMWNACCAVPQSVITSRALASACGRRTRGVCTKAS</sequence>
<dbReference type="AlphaFoldDB" id="A0A9X3EKV6"/>
<dbReference type="Proteomes" id="UP001150924">
    <property type="component" value="Unassembled WGS sequence"/>
</dbReference>
<comment type="caution">
    <text evidence="1">The sequence shown here is derived from an EMBL/GenBank/DDBJ whole genome shotgun (WGS) entry which is preliminary data.</text>
</comment>
<organism evidence="1 2">
    <name type="scientific">Nannocystis pusilla</name>
    <dbReference type="NCBI Taxonomy" id="889268"/>
    <lineage>
        <taxon>Bacteria</taxon>
        <taxon>Pseudomonadati</taxon>
        <taxon>Myxococcota</taxon>
        <taxon>Polyangia</taxon>
        <taxon>Nannocystales</taxon>
        <taxon>Nannocystaceae</taxon>
        <taxon>Nannocystis</taxon>
    </lineage>
</organism>
<keyword evidence="2" id="KW-1185">Reference proteome</keyword>
<gene>
    <name evidence="1" type="ORF">OV079_05660</name>
</gene>
<proteinExistence type="predicted"/>
<name>A0A9X3EKV6_9BACT</name>
<evidence type="ECO:0000313" key="1">
    <source>
        <dbReference type="EMBL" id="MCY1005064.1"/>
    </source>
</evidence>
<reference evidence="1" key="1">
    <citation type="submission" date="2022-11" db="EMBL/GenBank/DDBJ databases">
        <title>Minimal conservation of predation-associated metabolite biosynthetic gene clusters underscores biosynthetic potential of Myxococcota including descriptions for ten novel species: Archangium lansinium sp. nov., Myxococcus landrumus sp. nov., Nannocystis bai.</title>
        <authorList>
            <person name="Ahearne A."/>
            <person name="Stevens C."/>
            <person name="Phillips K."/>
        </authorList>
    </citation>
    <scope>NUCLEOTIDE SEQUENCE</scope>
    <source>
        <strain evidence="1">Na p29</strain>
    </source>
</reference>
<protein>
    <submittedName>
        <fullName evidence="1">Uncharacterized protein</fullName>
    </submittedName>
</protein>
<accession>A0A9X3EKV6</accession>
<evidence type="ECO:0000313" key="2">
    <source>
        <dbReference type="Proteomes" id="UP001150924"/>
    </source>
</evidence>
<dbReference type="EMBL" id="JAPNKE010000002">
    <property type="protein sequence ID" value="MCY1005064.1"/>
    <property type="molecule type" value="Genomic_DNA"/>
</dbReference>